<organism evidence="1 2">
    <name type="scientific">Thermus oshimai JL-2</name>
    <dbReference type="NCBI Taxonomy" id="751945"/>
    <lineage>
        <taxon>Bacteria</taxon>
        <taxon>Thermotogati</taxon>
        <taxon>Deinococcota</taxon>
        <taxon>Deinococci</taxon>
        <taxon>Thermales</taxon>
        <taxon>Thermaceae</taxon>
        <taxon>Thermus</taxon>
    </lineage>
</organism>
<sequence length="58" mass="6397">MPLLEVILVGEGEREVRAFVEEAHRIFKEVLGTPEGRLRVAVYPLPDPLEEAEGPGEG</sequence>
<accession>K7R2B3</accession>
<dbReference type="KEGG" id="tos:Theos_2468"/>
<dbReference type="AlphaFoldDB" id="K7R2B3"/>
<dbReference type="InterPro" id="IPR014347">
    <property type="entry name" value="Tautomerase/MIF_sf"/>
</dbReference>
<dbReference type="Proteomes" id="UP000000211">
    <property type="component" value="Plasmid pTHEOS01"/>
</dbReference>
<dbReference type="PATRIC" id="fig|751945.3.peg.2408"/>
<dbReference type="EMBL" id="CP003250">
    <property type="protein sequence ID" value="AFV77445.1"/>
    <property type="molecule type" value="Genomic_DNA"/>
</dbReference>
<gene>
    <name evidence="1" type="ORF">Theos_2468</name>
</gene>
<keyword evidence="2" id="KW-1185">Reference proteome</keyword>
<dbReference type="Gene3D" id="3.30.429.10">
    <property type="entry name" value="Macrophage Migration Inhibitory Factor"/>
    <property type="match status" value="1"/>
</dbReference>
<keyword evidence="1" id="KW-0614">Plasmid</keyword>
<dbReference type="RefSeq" id="WP_015065439.1">
    <property type="nucleotide sequence ID" value="NC_019387.1"/>
</dbReference>
<evidence type="ECO:0000313" key="1">
    <source>
        <dbReference type="EMBL" id="AFV77445.1"/>
    </source>
</evidence>
<geneLocation type="plasmid" evidence="1 2">
    <name>pTHEOS01</name>
</geneLocation>
<proteinExistence type="predicted"/>
<dbReference type="HOGENOM" id="CLU_2977801_0_0_0"/>
<name>K7R2B3_THEOS</name>
<protein>
    <submittedName>
        <fullName evidence="1">Uncharacterized protein</fullName>
    </submittedName>
</protein>
<reference evidence="1 2" key="1">
    <citation type="journal article" date="2013" name="Genome Announc.">
        <title>Whole Genome Sequencing of Thermus oshimai JL-2 and Thermus thermophilus JL-18, Incomplete Denitrifiers from the United States Great Basin.</title>
        <authorList>
            <person name="Murugapiran S.K."/>
            <person name="Huntemann M."/>
            <person name="Wei C.L."/>
            <person name="Han J."/>
            <person name="Detter J.C."/>
            <person name="Han C.S."/>
            <person name="Erkkila T.H."/>
            <person name="Teshima H."/>
            <person name="Chen A."/>
            <person name="Kyrpides N."/>
            <person name="Mavrommatis K."/>
            <person name="Markowitz V."/>
            <person name="Szeto E."/>
            <person name="Ivanova N."/>
            <person name="Pagani I."/>
            <person name="Lam J."/>
            <person name="McDonald A.I."/>
            <person name="Dodsworth J.A."/>
            <person name="Pati A."/>
            <person name="Goodwin L."/>
            <person name="Peters L."/>
            <person name="Pitluck S."/>
            <person name="Woyke T."/>
            <person name="Hedlund B.P."/>
        </authorList>
    </citation>
    <scope>NUCLEOTIDE SEQUENCE</scope>
    <source>
        <strain evidence="1 2">JL-2</strain>
        <plasmid evidence="1">pTHEOS01</plasmid>
    </source>
</reference>
<evidence type="ECO:0000313" key="2">
    <source>
        <dbReference type="Proteomes" id="UP000000211"/>
    </source>
</evidence>